<reference evidence="1 2" key="1">
    <citation type="journal article" date="2024" name="G3 (Bethesda)">
        <title>Genome assembly of Hibiscus sabdariffa L. provides insights into metabolisms of medicinal natural products.</title>
        <authorList>
            <person name="Kim T."/>
        </authorList>
    </citation>
    <scope>NUCLEOTIDE SEQUENCE [LARGE SCALE GENOMIC DNA]</scope>
    <source>
        <strain evidence="1">TK-2024</strain>
        <tissue evidence="1">Old leaves</tissue>
    </source>
</reference>
<dbReference type="EMBL" id="JBBPBN010000010">
    <property type="protein sequence ID" value="KAK9029902.1"/>
    <property type="molecule type" value="Genomic_DNA"/>
</dbReference>
<evidence type="ECO:0000313" key="1">
    <source>
        <dbReference type="EMBL" id="KAK9029902.1"/>
    </source>
</evidence>
<sequence length="250" mass="27177">MVIAVVETLDRKIVVVVIRVLAKEIAATGLDGFKIMWVTGSMVLLAFPDVGSRERLLSEEVLSTWFGHVEEWSASAGYVSRRAWLSISGLPIHLWSEGSFQNIVGLWGRIDEVVEVASQGSVFPLVVQEAELREVVTQRWHANQLWGTESGGKGNGGSMVVSGVGVDSMQSAVSKTGHDSLVVKVTKECELLEESAPDIRVNGNSLSLTTVVGQVELMWRRLLQMFKVSSWLRATTEGAGDRGRRAGGGQ</sequence>
<name>A0ABR2SY80_9ROSI</name>
<comment type="caution">
    <text evidence="1">The sequence shown here is derived from an EMBL/GenBank/DDBJ whole genome shotgun (WGS) entry which is preliminary data.</text>
</comment>
<organism evidence="1 2">
    <name type="scientific">Hibiscus sabdariffa</name>
    <name type="common">roselle</name>
    <dbReference type="NCBI Taxonomy" id="183260"/>
    <lineage>
        <taxon>Eukaryota</taxon>
        <taxon>Viridiplantae</taxon>
        <taxon>Streptophyta</taxon>
        <taxon>Embryophyta</taxon>
        <taxon>Tracheophyta</taxon>
        <taxon>Spermatophyta</taxon>
        <taxon>Magnoliopsida</taxon>
        <taxon>eudicotyledons</taxon>
        <taxon>Gunneridae</taxon>
        <taxon>Pentapetalae</taxon>
        <taxon>rosids</taxon>
        <taxon>malvids</taxon>
        <taxon>Malvales</taxon>
        <taxon>Malvaceae</taxon>
        <taxon>Malvoideae</taxon>
        <taxon>Hibiscus</taxon>
    </lineage>
</organism>
<accession>A0ABR2SY80</accession>
<proteinExistence type="predicted"/>
<dbReference type="Proteomes" id="UP001396334">
    <property type="component" value="Unassembled WGS sequence"/>
</dbReference>
<evidence type="ECO:0008006" key="3">
    <source>
        <dbReference type="Google" id="ProtNLM"/>
    </source>
</evidence>
<keyword evidence="2" id="KW-1185">Reference proteome</keyword>
<evidence type="ECO:0000313" key="2">
    <source>
        <dbReference type="Proteomes" id="UP001396334"/>
    </source>
</evidence>
<gene>
    <name evidence="1" type="ORF">V6N11_031344</name>
</gene>
<protein>
    <recommendedName>
        <fullName evidence="3">DUF4283 domain-containing protein</fullName>
    </recommendedName>
</protein>